<evidence type="ECO:0000256" key="4">
    <source>
        <dbReference type="ARBA" id="ARBA00022741"/>
    </source>
</evidence>
<comment type="subcellular location">
    <subcellularLocation>
        <location evidence="1">Membrane</location>
        <topology evidence="1">Single-pass membrane protein</topology>
    </subcellularLocation>
</comment>
<dbReference type="Gene3D" id="2.60.40.10">
    <property type="entry name" value="Immunoglobulins"/>
    <property type="match status" value="1"/>
</dbReference>
<dbReference type="PANTHER" id="PTHR15549">
    <property type="entry name" value="PAIRED IMMUNOGLOBULIN-LIKE TYPE 2 RECEPTOR"/>
    <property type="match status" value="1"/>
</dbReference>
<dbReference type="InterPro" id="IPR049328">
    <property type="entry name" value="TM_ErbB1"/>
</dbReference>
<evidence type="ECO:0000256" key="8">
    <source>
        <dbReference type="SAM" id="MobiDB-lite"/>
    </source>
</evidence>
<evidence type="ECO:0000259" key="10">
    <source>
        <dbReference type="PROSITE" id="PS50835"/>
    </source>
</evidence>
<dbReference type="InterPro" id="IPR013783">
    <property type="entry name" value="Ig-like_fold"/>
</dbReference>
<keyword evidence="6 9" id="KW-1133">Transmembrane helix</keyword>
<dbReference type="OrthoDB" id="6250964at2759"/>
<dbReference type="GO" id="GO:0005524">
    <property type="term" value="F:ATP binding"/>
    <property type="evidence" value="ECO:0007669"/>
    <property type="project" value="UniProtKB-KW"/>
</dbReference>
<dbReference type="EMBL" id="PZQS01000007">
    <property type="protein sequence ID" value="PVD27518.1"/>
    <property type="molecule type" value="Genomic_DNA"/>
</dbReference>
<feature type="transmembrane region" description="Helical" evidence="9">
    <location>
        <begin position="416"/>
        <end position="433"/>
    </location>
</feature>
<dbReference type="Pfam" id="PF21314">
    <property type="entry name" value="TM_ErbB1"/>
    <property type="match status" value="1"/>
</dbReference>
<evidence type="ECO:0000256" key="6">
    <source>
        <dbReference type="ARBA" id="ARBA00022989"/>
    </source>
</evidence>
<evidence type="ECO:0000313" key="11">
    <source>
        <dbReference type="EMBL" id="PVD27518.1"/>
    </source>
</evidence>
<gene>
    <name evidence="11" type="ORF">C0Q70_12680</name>
</gene>
<accession>A0A2T7P281</accession>
<proteinExistence type="predicted"/>
<dbReference type="InterPro" id="IPR051694">
    <property type="entry name" value="Immunoregulatory_rcpt-like"/>
</dbReference>
<feature type="domain" description="Ig-like" evidence="10">
    <location>
        <begin position="331"/>
        <end position="417"/>
    </location>
</feature>
<dbReference type="InterPro" id="IPR007110">
    <property type="entry name" value="Ig-like_dom"/>
</dbReference>
<dbReference type="GO" id="GO:0016020">
    <property type="term" value="C:membrane"/>
    <property type="evidence" value="ECO:0007669"/>
    <property type="project" value="UniProtKB-SubCell"/>
</dbReference>
<dbReference type="InterPro" id="IPR003599">
    <property type="entry name" value="Ig_sub"/>
</dbReference>
<keyword evidence="12" id="KW-1185">Reference proteome</keyword>
<comment type="caution">
    <text evidence="11">The sequence shown here is derived from an EMBL/GenBank/DDBJ whole genome shotgun (WGS) entry which is preliminary data.</text>
</comment>
<keyword evidence="2" id="KW-0597">Phosphoprotein</keyword>
<feature type="compositionally biased region" description="Basic and acidic residues" evidence="8">
    <location>
        <begin position="185"/>
        <end position="196"/>
    </location>
</feature>
<feature type="region of interest" description="Disordered" evidence="8">
    <location>
        <begin position="165"/>
        <end position="206"/>
    </location>
</feature>
<sequence>MLHTVEPGDVTTTCPHWVVRGGDLSCTCQTTNTASPPATVRWEGRDSEKLVKTNVQREDNGTQFTCHVTWAGRVYTSINYTLMVAGSGNVSTATDSILSSAPTLIGPIVGAVVAVVVTAIISIVLVIIIRRRRSNLKREAPEKTAKIQTCKDSEFEDHINEVYDSSETAGPHSSCGDNYRSRGQGTDREASHRNKQEVSAQYEDSPSGGYYSEIREVYVHVLFAILFSVLRKCDPENILLRTAEPGDVTTTCPHWVVRGGDLSCTCQTTNTASPPATVRWEGRDSEKLVKTNVQREDNGTQFTCHVTWAGRVYTSINYTLLVICTSHVEGPSDVVISETHHPGNNGSSVVTLRCNTTGAVYPGVNFTWSPGVCQNETHVARSSTCTFTLDAKDDGKSVKCTAINSIDSRISVSTSVTLWINGAGNISVISTSGSQSSASAVVGPIVGAVVAVVVTAVIAVLLVILIRRRRQKIKKTSNKLTKNTPCKESEFEDHINEVYDSSETAGPHSSCGDNYRSRGQGTDREASHRNQQEVSAQYEDSPSGGYYSEIREVGTGNTYPQPHHRLSMNPYSN</sequence>
<dbReference type="AlphaFoldDB" id="A0A2T7P281"/>
<dbReference type="SMART" id="SM00409">
    <property type="entry name" value="IG"/>
    <property type="match status" value="2"/>
</dbReference>
<keyword evidence="4" id="KW-0547">Nucleotide-binding</keyword>
<protein>
    <recommendedName>
        <fullName evidence="10">Ig-like domain-containing protein</fullName>
    </recommendedName>
</protein>
<evidence type="ECO:0000256" key="2">
    <source>
        <dbReference type="ARBA" id="ARBA00022553"/>
    </source>
</evidence>
<evidence type="ECO:0000256" key="9">
    <source>
        <dbReference type="SAM" id="Phobius"/>
    </source>
</evidence>
<name>A0A2T7P281_POMCA</name>
<feature type="transmembrane region" description="Helical" evidence="9">
    <location>
        <begin position="104"/>
        <end position="129"/>
    </location>
</feature>
<organism evidence="11 12">
    <name type="scientific">Pomacea canaliculata</name>
    <name type="common">Golden apple snail</name>
    <dbReference type="NCBI Taxonomy" id="400727"/>
    <lineage>
        <taxon>Eukaryota</taxon>
        <taxon>Metazoa</taxon>
        <taxon>Spiralia</taxon>
        <taxon>Lophotrochozoa</taxon>
        <taxon>Mollusca</taxon>
        <taxon>Gastropoda</taxon>
        <taxon>Caenogastropoda</taxon>
        <taxon>Architaenioglossa</taxon>
        <taxon>Ampullarioidea</taxon>
        <taxon>Ampullariidae</taxon>
        <taxon>Pomacea</taxon>
    </lineage>
</organism>
<evidence type="ECO:0000313" key="12">
    <source>
        <dbReference type="Proteomes" id="UP000245119"/>
    </source>
</evidence>
<keyword evidence="3 9" id="KW-0812">Transmembrane</keyword>
<dbReference type="GO" id="GO:0071944">
    <property type="term" value="C:cell periphery"/>
    <property type="evidence" value="ECO:0007669"/>
    <property type="project" value="UniProtKB-ARBA"/>
</dbReference>
<feature type="domain" description="Ig-like" evidence="10">
    <location>
        <begin position="245"/>
        <end position="317"/>
    </location>
</feature>
<dbReference type="PROSITE" id="PS50835">
    <property type="entry name" value="IG_LIKE"/>
    <property type="match status" value="3"/>
</dbReference>
<keyword evidence="7 9" id="KW-0472">Membrane</keyword>
<dbReference type="SUPFAM" id="SSF48726">
    <property type="entry name" value="Immunoglobulin"/>
    <property type="match status" value="3"/>
</dbReference>
<feature type="transmembrane region" description="Helical" evidence="9">
    <location>
        <begin position="445"/>
        <end position="466"/>
    </location>
</feature>
<reference evidence="11 12" key="1">
    <citation type="submission" date="2018-04" db="EMBL/GenBank/DDBJ databases">
        <title>The genome of golden apple snail Pomacea canaliculata provides insight into stress tolerance and invasive adaptation.</title>
        <authorList>
            <person name="Liu C."/>
            <person name="Liu B."/>
            <person name="Ren Y."/>
            <person name="Zhang Y."/>
            <person name="Wang H."/>
            <person name="Li S."/>
            <person name="Jiang F."/>
            <person name="Yin L."/>
            <person name="Zhang G."/>
            <person name="Qian W."/>
            <person name="Fan W."/>
        </authorList>
    </citation>
    <scope>NUCLEOTIDE SEQUENCE [LARGE SCALE GENOMIC DNA]</scope>
    <source>
        <strain evidence="11">SZHN2017</strain>
        <tissue evidence="11">Muscle</tissue>
    </source>
</reference>
<feature type="domain" description="Ig-like" evidence="10">
    <location>
        <begin position="7"/>
        <end position="79"/>
    </location>
</feature>
<feature type="region of interest" description="Disordered" evidence="8">
    <location>
        <begin position="501"/>
        <end position="573"/>
    </location>
</feature>
<evidence type="ECO:0000256" key="1">
    <source>
        <dbReference type="ARBA" id="ARBA00004167"/>
    </source>
</evidence>
<evidence type="ECO:0000256" key="3">
    <source>
        <dbReference type="ARBA" id="ARBA00022692"/>
    </source>
</evidence>
<dbReference type="Proteomes" id="UP000245119">
    <property type="component" value="Linkage Group LG7"/>
</dbReference>
<evidence type="ECO:0000256" key="5">
    <source>
        <dbReference type="ARBA" id="ARBA00022840"/>
    </source>
</evidence>
<feature type="compositionally biased region" description="Basic and acidic residues" evidence="8">
    <location>
        <begin position="521"/>
        <end position="531"/>
    </location>
</feature>
<evidence type="ECO:0000256" key="7">
    <source>
        <dbReference type="ARBA" id="ARBA00023136"/>
    </source>
</evidence>
<keyword evidence="5" id="KW-0067">ATP-binding</keyword>
<dbReference type="InterPro" id="IPR036179">
    <property type="entry name" value="Ig-like_dom_sf"/>
</dbReference>